<evidence type="ECO:0000313" key="2">
    <source>
        <dbReference type="Proteomes" id="UP000551501"/>
    </source>
</evidence>
<keyword evidence="2" id="KW-1185">Reference proteome</keyword>
<proteinExistence type="predicted"/>
<dbReference type="AlphaFoldDB" id="A0A840ENW5"/>
<dbReference type="Pfam" id="PF09617">
    <property type="entry name" value="Cas_GSU0053"/>
    <property type="match status" value="1"/>
</dbReference>
<sequence>MTTLFENVRDHVADRGYVAVIHESDQSPTNGPGRPIAPPTYAGEKGTPAFAFTGDAYVPTPDTTGWHTTLRRDSNGDPVRAGRVCVSSVPAESGRGEEALWHSQKRIGVTLPGIIVGPPAEADADAAIAQTRKSTKSASAAQLNQAEAEARSAFKDFEVSTWTAAHRQADAWIKYAANPDDGSQIWQGGVLRDLITSASVYDGDALYRHFPNSGYAGMWLSSGVSRRHRIPRAYSSEIVGYEATGISRAATKLDVTGGASRDTALTIKDGELINAKGHKPSDLGFGQIPTSPRETLFQCGFILQQSSISLPVFRSFQYADDDDKRKARAAATVYTLLAITAHELAAEDAFLRSECSLVRGASRWGWRSSGNGPESIETLEVTDADTAAEALRDAVASAADVGLAFADPIHVPMSRVQAVIVAERVAREVSKSTTENDD</sequence>
<evidence type="ECO:0000313" key="1">
    <source>
        <dbReference type="EMBL" id="MBB4134505.1"/>
    </source>
</evidence>
<gene>
    <name evidence="1" type="ORF">BKA16_001057</name>
</gene>
<accession>A0A840ENW5</accession>
<dbReference type="InterPro" id="IPR013403">
    <property type="entry name" value="CRISPR-assoc_prot_Csb1/Cas7u"/>
</dbReference>
<dbReference type="EMBL" id="JACIFP010000001">
    <property type="protein sequence ID" value="MBB4134505.1"/>
    <property type="molecule type" value="Genomic_DNA"/>
</dbReference>
<organism evidence="1 2">
    <name type="scientific">Gordonia humi</name>
    <dbReference type="NCBI Taxonomy" id="686429"/>
    <lineage>
        <taxon>Bacteria</taxon>
        <taxon>Bacillati</taxon>
        <taxon>Actinomycetota</taxon>
        <taxon>Actinomycetes</taxon>
        <taxon>Mycobacteriales</taxon>
        <taxon>Gordoniaceae</taxon>
        <taxon>Gordonia</taxon>
    </lineage>
</organism>
<dbReference type="RefSeq" id="WP_183369665.1">
    <property type="nucleotide sequence ID" value="NZ_BAABHL010000049.1"/>
</dbReference>
<reference evidence="1 2" key="1">
    <citation type="submission" date="2020-08" db="EMBL/GenBank/DDBJ databases">
        <title>Sequencing the genomes of 1000 actinobacteria strains.</title>
        <authorList>
            <person name="Klenk H.-P."/>
        </authorList>
    </citation>
    <scope>NUCLEOTIDE SEQUENCE [LARGE SCALE GENOMIC DNA]</scope>
    <source>
        <strain evidence="1 2">DSM 45298</strain>
    </source>
</reference>
<dbReference type="Proteomes" id="UP000551501">
    <property type="component" value="Unassembled WGS sequence"/>
</dbReference>
<protein>
    <submittedName>
        <fullName evidence="1">CRISPR-associated protein Csb1</fullName>
    </submittedName>
</protein>
<name>A0A840ENW5_9ACTN</name>
<comment type="caution">
    <text evidence="1">The sequence shown here is derived from an EMBL/GenBank/DDBJ whole genome shotgun (WGS) entry which is preliminary data.</text>
</comment>